<accession>A0ABT4TSL8</accession>
<protein>
    <submittedName>
        <fullName evidence="2">DUF397 domain-containing protein</fullName>
    </submittedName>
</protein>
<evidence type="ECO:0000259" key="1">
    <source>
        <dbReference type="Pfam" id="PF04149"/>
    </source>
</evidence>
<reference evidence="2" key="1">
    <citation type="submission" date="2023-01" db="EMBL/GenBank/DDBJ databases">
        <title>Draft genome sequence of Nocardiopsis sp. LSu2-4 isolated from halophytes.</title>
        <authorList>
            <person name="Duangmal K."/>
            <person name="Chantavorakit T."/>
        </authorList>
    </citation>
    <scope>NUCLEOTIDE SEQUENCE</scope>
    <source>
        <strain evidence="2">LSu2-4</strain>
    </source>
</reference>
<dbReference type="Pfam" id="PF04149">
    <property type="entry name" value="DUF397"/>
    <property type="match status" value="1"/>
</dbReference>
<dbReference type="InterPro" id="IPR007278">
    <property type="entry name" value="DUF397"/>
</dbReference>
<name>A0ABT4TSL8_9ACTN</name>
<feature type="domain" description="DUF397" evidence="1">
    <location>
        <begin position="10"/>
        <end position="63"/>
    </location>
</feature>
<sequence length="67" mass="7294">MKNRVATEQLRWYVSSYTGGKGNCVQVTDLPAGGRALRDSKHPAGAQLPLPPAAWTAFINAIRRESL</sequence>
<evidence type="ECO:0000313" key="2">
    <source>
        <dbReference type="EMBL" id="MDA2807147.1"/>
    </source>
</evidence>
<dbReference type="RefSeq" id="WP_270679779.1">
    <property type="nucleotide sequence ID" value="NZ_JAQFWP010000048.1"/>
</dbReference>
<proteinExistence type="predicted"/>
<comment type="caution">
    <text evidence="2">The sequence shown here is derived from an EMBL/GenBank/DDBJ whole genome shotgun (WGS) entry which is preliminary data.</text>
</comment>
<gene>
    <name evidence="2" type="ORF">O4U47_21760</name>
</gene>
<evidence type="ECO:0000313" key="3">
    <source>
        <dbReference type="Proteomes" id="UP001165685"/>
    </source>
</evidence>
<dbReference type="Proteomes" id="UP001165685">
    <property type="component" value="Unassembled WGS sequence"/>
</dbReference>
<organism evidence="2 3">
    <name type="scientific">Nocardiopsis suaedae</name>
    <dbReference type="NCBI Taxonomy" id="3018444"/>
    <lineage>
        <taxon>Bacteria</taxon>
        <taxon>Bacillati</taxon>
        <taxon>Actinomycetota</taxon>
        <taxon>Actinomycetes</taxon>
        <taxon>Streptosporangiales</taxon>
        <taxon>Nocardiopsidaceae</taxon>
        <taxon>Nocardiopsis</taxon>
    </lineage>
</organism>
<dbReference type="EMBL" id="JAQFWP010000048">
    <property type="protein sequence ID" value="MDA2807147.1"/>
    <property type="molecule type" value="Genomic_DNA"/>
</dbReference>
<keyword evidence="3" id="KW-1185">Reference proteome</keyword>